<evidence type="ECO:0000259" key="7">
    <source>
        <dbReference type="Pfam" id="PF03633"/>
    </source>
</evidence>
<evidence type="ECO:0000259" key="6">
    <source>
        <dbReference type="Pfam" id="PF03632"/>
    </source>
</evidence>
<dbReference type="Proteomes" id="UP000177010">
    <property type="component" value="Unassembled WGS sequence"/>
</dbReference>
<dbReference type="STRING" id="481719.LASUN_04640"/>
<dbReference type="Pfam" id="PF03636">
    <property type="entry name" value="Glyco_hydro_65N"/>
    <property type="match status" value="1"/>
</dbReference>
<protein>
    <submittedName>
        <fullName evidence="9">Alpha,alpha-trehalose phosphorylase</fullName>
        <ecNumber evidence="9">2.4.1.64</ecNumber>
    </submittedName>
</protein>
<feature type="binding site" evidence="5">
    <location>
        <begin position="364"/>
        <end position="365"/>
    </location>
    <ligand>
        <name>substrate</name>
    </ligand>
</feature>
<dbReference type="InterPro" id="IPR008928">
    <property type="entry name" value="6-hairpin_glycosidase_sf"/>
</dbReference>
<evidence type="ECO:0000313" key="9">
    <source>
        <dbReference type="EMBL" id="OFA12526.1"/>
    </source>
</evidence>
<comment type="caution">
    <text evidence="9">The sequence shown here is derived from an EMBL/GenBank/DDBJ whole genome shotgun (WGS) entry which is preliminary data.</text>
</comment>
<dbReference type="SUPFAM" id="SSF48208">
    <property type="entry name" value="Six-hairpin glycosidases"/>
    <property type="match status" value="1"/>
</dbReference>
<proteinExistence type="inferred from homology"/>
<evidence type="ECO:0000256" key="4">
    <source>
        <dbReference type="PIRSR" id="PIRSR036289-50"/>
    </source>
</evidence>
<dbReference type="InterPro" id="IPR005195">
    <property type="entry name" value="Glyco_hydro_65_M"/>
</dbReference>
<dbReference type="PANTHER" id="PTHR11051">
    <property type="entry name" value="GLYCOSYL HYDROLASE-RELATED"/>
    <property type="match status" value="1"/>
</dbReference>
<accession>A0A1E7XHC7</accession>
<dbReference type="InterPro" id="IPR005196">
    <property type="entry name" value="Glyco_hydro_65_N"/>
</dbReference>
<dbReference type="InterPro" id="IPR012341">
    <property type="entry name" value="6hp_glycosidase-like_sf"/>
</dbReference>
<feature type="domain" description="Glycoside hydrolase family 65 central catalytic" evidence="6">
    <location>
        <begin position="330"/>
        <end position="690"/>
    </location>
</feature>
<dbReference type="EC" id="2.4.1.64" evidence="9"/>
<evidence type="ECO:0000256" key="1">
    <source>
        <dbReference type="ARBA" id="ARBA00006768"/>
    </source>
</evidence>
<keyword evidence="3 9" id="KW-0808">Transferase</keyword>
<dbReference type="Gene3D" id="2.60.420.10">
    <property type="entry name" value="Maltose phosphorylase, domain 3"/>
    <property type="match status" value="1"/>
</dbReference>
<dbReference type="EMBL" id="MIQE01000006">
    <property type="protein sequence ID" value="OFA12526.1"/>
    <property type="molecule type" value="Genomic_DNA"/>
</dbReference>
<dbReference type="SUPFAM" id="SSF74650">
    <property type="entry name" value="Galactose mutarotase-like"/>
    <property type="match status" value="1"/>
</dbReference>
<feature type="domain" description="Glycoside hydrolase family 65 C-terminal" evidence="7">
    <location>
        <begin position="706"/>
        <end position="757"/>
    </location>
</feature>
<dbReference type="Pfam" id="PF03633">
    <property type="entry name" value="Glyco_hydro_65C"/>
    <property type="match status" value="1"/>
</dbReference>
<organism evidence="9 10">
    <name type="scientific">Lentilactobacillus sunkii</name>
    <dbReference type="NCBI Taxonomy" id="481719"/>
    <lineage>
        <taxon>Bacteria</taxon>
        <taxon>Bacillati</taxon>
        <taxon>Bacillota</taxon>
        <taxon>Bacilli</taxon>
        <taxon>Lactobacillales</taxon>
        <taxon>Lactobacillaceae</taxon>
        <taxon>Lentilactobacillus</taxon>
    </lineage>
</organism>
<sequence>MRIEQSPEFQIHLQTLRSKEQLFLETIYNVGNGHFGVRDSNPLQGNSPDFIGSPGLFINGFFDYKAVSYGEKYRGYPDNNQVINRLFDPRYIRIKVGDEDSLKDHFHVENIDKNLDMQTGLLHELFSVTTPENRNFNLVVESFASLSKPNVYGVRYSIIPTNFSDEVEVIKVHDYINQKVHHQEDDIRVSDDLGQMQLDFIPDNGQPSYLVTTFRSQQGIILTYKANENFAPNPKIEYFKDANNHYGYRSKYFAKPGSSKDFEFLFAIGDIHPLVNANMYSDQYLSSLDNYILDTTFKSELMASAQVWQTFWLHSDVSIDGDPALQLCVRFNLFELNQSAGRDEQTGIPAKGLTGNGYGGHFFWDTEIFMLPFFTYTQPKIAKDLLMFRYHTLQIAKEQASDFGLGKGAMYPWRTINGYESSAYWLAGQAQFHINADIAFAVEQYYEITSDESFIRNYGFEIILETARFWMEYGNYAELDGKRQFVLNRVTGPDEYSALVDNNYYTNVLAQNNLRLAVKYARKFKGDDGMLSRLNVTAPEIKEMEAAADAMYLPYDKKQNVKLQFQNFEQLPKMDIASIDQSMFPLLLHYHPLMLYRHQVNKQADTVMVDFMFPQGNTLDQLKADYEFYEPITTHDSSLSKAIYAIIAARIGKDQQAYDFFSQAVQTDLMDVHHNTKNGIHAGSLGAAWEGIMYGFAGIVNNATSFSLKPHLPTTWNCLKFKVHLYGSEFKFTIYQDSVEVELLSGKGADISVYDDKKHLTPKNAKETWTYSNQF</sequence>
<dbReference type="PANTHER" id="PTHR11051:SF8">
    <property type="entry name" value="PROTEIN-GLUCOSYLGALACTOSYLHYDROXYLYSINE GLUCOSIDASE"/>
    <property type="match status" value="1"/>
</dbReference>
<dbReference type="Pfam" id="PF03632">
    <property type="entry name" value="Glyco_hydro_65m"/>
    <property type="match status" value="1"/>
</dbReference>
<feature type="domain" description="Glycoside hydrolase family 65 N-terminal" evidence="8">
    <location>
        <begin position="21"/>
        <end position="183"/>
    </location>
</feature>
<evidence type="ECO:0000313" key="10">
    <source>
        <dbReference type="Proteomes" id="UP000177010"/>
    </source>
</evidence>
<reference evidence="9 10" key="1">
    <citation type="submission" date="2016-09" db="EMBL/GenBank/DDBJ databases">
        <title>Genome Sequence of Lactobacillus sunkii Strain CG01.</title>
        <authorList>
            <person name="Poehlein A."/>
            <person name="Gabris C."/>
            <person name="Bengelsdorf F.R."/>
            <person name="Duerre P."/>
            <person name="Daniel R."/>
        </authorList>
    </citation>
    <scope>NUCLEOTIDE SEQUENCE [LARGE SCALE GENOMIC DNA]</scope>
    <source>
        <strain evidence="9 10">CG_D</strain>
    </source>
</reference>
<dbReference type="Gene3D" id="1.50.10.10">
    <property type="match status" value="1"/>
</dbReference>
<dbReference type="GO" id="GO:0030246">
    <property type="term" value="F:carbohydrate binding"/>
    <property type="evidence" value="ECO:0007669"/>
    <property type="project" value="InterPro"/>
</dbReference>
<dbReference type="InterPro" id="IPR017045">
    <property type="entry name" value="Malt_Pase/Glycosyl_Hdrlase"/>
</dbReference>
<evidence type="ECO:0000259" key="8">
    <source>
        <dbReference type="Pfam" id="PF03636"/>
    </source>
</evidence>
<dbReference type="AlphaFoldDB" id="A0A1E7XHC7"/>
<evidence type="ECO:0000256" key="5">
    <source>
        <dbReference type="PIRSR" id="PIRSR036289-51"/>
    </source>
</evidence>
<dbReference type="PIRSF" id="PIRSF036289">
    <property type="entry name" value="Glycosyl_hydrolase_malt_phosph"/>
    <property type="match status" value="1"/>
</dbReference>
<comment type="similarity">
    <text evidence="1">Belongs to the glycosyl hydrolase 65 family.</text>
</comment>
<dbReference type="RefSeq" id="WP_070367179.1">
    <property type="nucleotide sequence ID" value="NZ_JAZHVW010000008.1"/>
</dbReference>
<feature type="active site" description="Proton donor" evidence="4">
    <location>
        <position position="495"/>
    </location>
</feature>
<feature type="binding site" evidence="5">
    <location>
        <begin position="602"/>
        <end position="603"/>
    </location>
    <ligand>
        <name>substrate</name>
    </ligand>
</feature>
<dbReference type="Gene3D" id="2.70.98.40">
    <property type="entry name" value="Glycoside hydrolase, family 65, N-terminal domain"/>
    <property type="match status" value="1"/>
</dbReference>
<name>A0A1E7XHC7_9LACO</name>
<evidence type="ECO:0000256" key="3">
    <source>
        <dbReference type="ARBA" id="ARBA00022679"/>
    </source>
</evidence>
<keyword evidence="2 9" id="KW-0328">Glycosyltransferase</keyword>
<dbReference type="InterPro" id="IPR011013">
    <property type="entry name" value="Gal_mutarotase_sf_dom"/>
</dbReference>
<gene>
    <name evidence="9" type="primary">treP</name>
    <name evidence="9" type="ORF">LASUN_04640</name>
</gene>
<evidence type="ECO:0000256" key="2">
    <source>
        <dbReference type="ARBA" id="ARBA00022676"/>
    </source>
</evidence>
<dbReference type="InterPro" id="IPR005194">
    <property type="entry name" value="Glyco_hydro_65_C"/>
</dbReference>
<dbReference type="InterPro" id="IPR037018">
    <property type="entry name" value="GH65_N"/>
</dbReference>
<dbReference type="GO" id="GO:0005975">
    <property type="term" value="P:carbohydrate metabolic process"/>
    <property type="evidence" value="ECO:0007669"/>
    <property type="project" value="InterPro"/>
</dbReference>
<dbReference type="GO" id="GO:0004553">
    <property type="term" value="F:hydrolase activity, hydrolyzing O-glycosyl compounds"/>
    <property type="evidence" value="ECO:0007669"/>
    <property type="project" value="TreeGrafter"/>
</dbReference>
<dbReference type="GO" id="GO:0047656">
    <property type="term" value="F:alpha,alpha-trehalose phosphorylase activity"/>
    <property type="evidence" value="ECO:0007669"/>
    <property type="project" value="UniProtKB-EC"/>
</dbReference>